<feature type="transmembrane region" description="Helical" evidence="6">
    <location>
        <begin position="461"/>
        <end position="483"/>
    </location>
</feature>
<evidence type="ECO:0000256" key="5">
    <source>
        <dbReference type="ARBA" id="ARBA00023136"/>
    </source>
</evidence>
<reference evidence="7 8" key="1">
    <citation type="submission" date="2014-09" db="EMBL/GenBank/DDBJ databases">
        <title>Draft Genome Sequence of Draconibacterium sp. JN14CK-3.</title>
        <authorList>
            <person name="Dong C."/>
            <person name="Lai Q."/>
            <person name="Shao Z."/>
        </authorList>
    </citation>
    <scope>NUCLEOTIDE SEQUENCE [LARGE SCALE GENOMIC DNA]</scope>
    <source>
        <strain evidence="7 8">JN14CK-3</strain>
    </source>
</reference>
<evidence type="ECO:0000256" key="3">
    <source>
        <dbReference type="ARBA" id="ARBA00022692"/>
    </source>
</evidence>
<gene>
    <name evidence="7" type="ORF">LH29_12480</name>
</gene>
<evidence type="ECO:0000256" key="1">
    <source>
        <dbReference type="ARBA" id="ARBA00004651"/>
    </source>
</evidence>
<comment type="subcellular location">
    <subcellularLocation>
        <location evidence="1">Cell membrane</location>
        <topology evidence="1">Multi-pass membrane protein</topology>
    </subcellularLocation>
</comment>
<feature type="transmembrane region" description="Helical" evidence="6">
    <location>
        <begin position="375"/>
        <end position="399"/>
    </location>
</feature>
<evidence type="ECO:0000313" key="8">
    <source>
        <dbReference type="Proteomes" id="UP000032544"/>
    </source>
</evidence>
<dbReference type="PANTHER" id="PTHR30250:SF26">
    <property type="entry name" value="PSMA PROTEIN"/>
    <property type="match status" value="1"/>
</dbReference>
<dbReference type="STRING" id="1544798.LH29_12480"/>
<comment type="caution">
    <text evidence="7">The sequence shown here is derived from an EMBL/GenBank/DDBJ whole genome shotgun (WGS) entry which is preliminary data.</text>
</comment>
<keyword evidence="5 6" id="KW-0472">Membrane</keyword>
<sequence length="498" mass="56287">MKSSIKYVAGSFAWSSIAKILNAGLKFISIPLLLNYFGKENYGLITLAVSTNAYMQLLNMGMNTGAVKFFSQWIATKDYDLINRVSRTNISFYAGLGIINSIVLLLLAWQGTEVFNITSEEFSTFRYLLYILAGASVINWTTFVFNQLLIADEKMAFTQQVLSARNIINLLLVLLTVQFKWSIIQYFLYDTLTNMLVIVPFYRVSKHRNLIQSILPAFYWKDFAVVFKYSLAIFAMSLFQFTATQSRPIVLGMFTNQGASILSDYRVIEVFPIFIISIGGMLISILLPKTAQAVQRNDRKTIEKIAYEGTKYTSILVALLCFPIMLNAKGLITLYVGESYAYLSLWLSLWVFTLTLSLHNSPVSSLVLATGKTRMLVYSTSLACILSMIINAILCIQFGVGSAVIGYLVYIIIQVSFYYLYFNRRILGLNAMKVFKSFIVPTFLGIVAAVPFVVFELNTNLILQIIVKSALWLLLYSVLLLVFKVLEREQLLTLINKP</sequence>
<feature type="transmembrane region" description="Helical" evidence="6">
    <location>
        <begin position="223"/>
        <end position="243"/>
    </location>
</feature>
<dbReference type="PATRIC" id="fig|1544798.3.peg.2656"/>
<feature type="transmembrane region" description="Helical" evidence="6">
    <location>
        <begin position="340"/>
        <end position="363"/>
    </location>
</feature>
<proteinExistence type="predicted"/>
<dbReference type="Proteomes" id="UP000032544">
    <property type="component" value="Unassembled WGS sequence"/>
</dbReference>
<feature type="transmembrane region" description="Helical" evidence="6">
    <location>
        <begin position="161"/>
        <end position="177"/>
    </location>
</feature>
<name>A0A0D8JDI3_9BACT</name>
<organism evidence="7 8">
    <name type="scientific">Draconibacterium sediminis</name>
    <dbReference type="NCBI Taxonomy" id="1544798"/>
    <lineage>
        <taxon>Bacteria</taxon>
        <taxon>Pseudomonadati</taxon>
        <taxon>Bacteroidota</taxon>
        <taxon>Bacteroidia</taxon>
        <taxon>Marinilabiliales</taxon>
        <taxon>Prolixibacteraceae</taxon>
        <taxon>Draconibacterium</taxon>
    </lineage>
</organism>
<evidence type="ECO:0000256" key="2">
    <source>
        <dbReference type="ARBA" id="ARBA00022475"/>
    </source>
</evidence>
<feature type="transmembrane region" description="Helical" evidence="6">
    <location>
        <begin position="434"/>
        <end position="455"/>
    </location>
</feature>
<dbReference type="InterPro" id="IPR050833">
    <property type="entry name" value="Poly_Biosynth_Transport"/>
</dbReference>
<feature type="transmembrane region" description="Helical" evidence="6">
    <location>
        <begin position="405"/>
        <end position="422"/>
    </location>
</feature>
<dbReference type="AlphaFoldDB" id="A0A0D8JDI3"/>
<evidence type="ECO:0000256" key="4">
    <source>
        <dbReference type="ARBA" id="ARBA00022989"/>
    </source>
</evidence>
<evidence type="ECO:0000313" key="7">
    <source>
        <dbReference type="EMBL" id="KJF43878.1"/>
    </source>
</evidence>
<keyword evidence="2" id="KW-1003">Cell membrane</keyword>
<protein>
    <submittedName>
        <fullName evidence="7">Uncharacterized protein</fullName>
    </submittedName>
</protein>
<feature type="transmembrane region" description="Helical" evidence="6">
    <location>
        <begin position="129"/>
        <end position="149"/>
    </location>
</feature>
<dbReference type="EMBL" id="JRHC01000002">
    <property type="protein sequence ID" value="KJF43878.1"/>
    <property type="molecule type" value="Genomic_DNA"/>
</dbReference>
<feature type="transmembrane region" description="Helical" evidence="6">
    <location>
        <begin position="90"/>
        <end position="109"/>
    </location>
</feature>
<keyword evidence="4 6" id="KW-1133">Transmembrane helix</keyword>
<dbReference type="OrthoDB" id="813918at2"/>
<dbReference type="Pfam" id="PF01943">
    <property type="entry name" value="Polysacc_synt"/>
    <property type="match status" value="1"/>
</dbReference>
<dbReference type="RefSeq" id="WP_045029949.1">
    <property type="nucleotide sequence ID" value="NZ_JRHC01000002.1"/>
</dbReference>
<evidence type="ECO:0000256" key="6">
    <source>
        <dbReference type="SAM" id="Phobius"/>
    </source>
</evidence>
<dbReference type="InterPro" id="IPR002797">
    <property type="entry name" value="Polysacc_synth"/>
</dbReference>
<feature type="transmembrane region" description="Helical" evidence="6">
    <location>
        <begin position="183"/>
        <end position="202"/>
    </location>
</feature>
<keyword evidence="8" id="KW-1185">Reference proteome</keyword>
<accession>A0A0D8JDI3</accession>
<dbReference type="PANTHER" id="PTHR30250">
    <property type="entry name" value="PST FAMILY PREDICTED COLANIC ACID TRANSPORTER"/>
    <property type="match status" value="1"/>
</dbReference>
<feature type="transmembrane region" description="Helical" evidence="6">
    <location>
        <begin position="270"/>
        <end position="288"/>
    </location>
</feature>
<feature type="transmembrane region" description="Helical" evidence="6">
    <location>
        <begin position="309"/>
        <end position="328"/>
    </location>
</feature>
<dbReference type="GO" id="GO:0005886">
    <property type="term" value="C:plasma membrane"/>
    <property type="evidence" value="ECO:0007669"/>
    <property type="project" value="UniProtKB-SubCell"/>
</dbReference>
<keyword evidence="3 6" id="KW-0812">Transmembrane</keyword>